<keyword evidence="2" id="KW-1185">Reference proteome</keyword>
<dbReference type="Proteomes" id="UP000192591">
    <property type="component" value="Unassembled WGS sequence"/>
</dbReference>
<sequence>MSAAAAFANSKAGHGLAPLEANQVYAPVLCTATTLTTTTATCTVFATGIIGDAGESVHSSDVSSAGLPAHGSAEELLNFRAGSIG</sequence>
<accession>A0A1V9A4I5</accession>
<dbReference type="STRING" id="1962155.B1813_06825"/>
<dbReference type="RefSeq" id="WP_081191126.1">
    <property type="nucleotide sequence ID" value="NZ_MWIH01000005.1"/>
</dbReference>
<proteinExistence type="predicted"/>
<gene>
    <name evidence="1" type="ORF">B1813_06825</name>
</gene>
<reference evidence="1 2" key="1">
    <citation type="submission" date="2017-02" db="EMBL/GenBank/DDBJ databases">
        <title>Draft genome of Saccharomonospora sp. 154.</title>
        <authorList>
            <person name="Alonso-Carmona G.S."/>
            <person name="De La Haba R."/>
            <person name="Vera-Gargallo B."/>
            <person name="Sandoval-Trujillo A.H."/>
            <person name="Ramirez-Duran N."/>
            <person name="Ventosa A."/>
        </authorList>
    </citation>
    <scope>NUCLEOTIDE SEQUENCE [LARGE SCALE GENOMIC DNA]</scope>
    <source>
        <strain evidence="1 2">LRS4.154</strain>
    </source>
</reference>
<name>A0A1V9A4I5_SACPI</name>
<organism evidence="1 2">
    <name type="scientific">Saccharomonospora piscinae</name>
    <dbReference type="NCBI Taxonomy" id="687388"/>
    <lineage>
        <taxon>Bacteria</taxon>
        <taxon>Bacillati</taxon>
        <taxon>Actinomycetota</taxon>
        <taxon>Actinomycetes</taxon>
        <taxon>Pseudonocardiales</taxon>
        <taxon>Pseudonocardiaceae</taxon>
        <taxon>Saccharomonospora</taxon>
    </lineage>
</organism>
<comment type="caution">
    <text evidence="1">The sequence shown here is derived from an EMBL/GenBank/DDBJ whole genome shotgun (WGS) entry which is preliminary data.</text>
</comment>
<evidence type="ECO:0000313" key="2">
    <source>
        <dbReference type="Proteomes" id="UP000192591"/>
    </source>
</evidence>
<dbReference type="EMBL" id="MWIH01000005">
    <property type="protein sequence ID" value="OQO91991.1"/>
    <property type="molecule type" value="Genomic_DNA"/>
</dbReference>
<protein>
    <submittedName>
        <fullName evidence="1">Uncharacterized protein</fullName>
    </submittedName>
</protein>
<dbReference type="AlphaFoldDB" id="A0A1V9A4I5"/>
<evidence type="ECO:0000313" key="1">
    <source>
        <dbReference type="EMBL" id="OQO91991.1"/>
    </source>
</evidence>